<name>A0A5B7HQ12_PORTR</name>
<gene>
    <name evidence="1" type="ORF">E2C01_066531</name>
</gene>
<comment type="caution">
    <text evidence="1">The sequence shown here is derived from an EMBL/GenBank/DDBJ whole genome shotgun (WGS) entry which is preliminary data.</text>
</comment>
<accession>A0A5B7HQ12</accession>
<keyword evidence="2" id="KW-1185">Reference proteome</keyword>
<dbReference type="AlphaFoldDB" id="A0A5B7HQ12"/>
<protein>
    <submittedName>
        <fullName evidence="1">Uncharacterized protein</fullName>
    </submittedName>
</protein>
<proteinExistence type="predicted"/>
<dbReference type="Proteomes" id="UP000324222">
    <property type="component" value="Unassembled WGS sequence"/>
</dbReference>
<sequence length="82" mass="9637">MNRTQNKKKETRTKNIDKSDYVKRLRWKEDTLENKDLARMWDWKCASSVPLVTTELLLRAARALVVLRGSLRGVTAIYKQET</sequence>
<evidence type="ECO:0000313" key="1">
    <source>
        <dbReference type="EMBL" id="MPC72233.1"/>
    </source>
</evidence>
<organism evidence="1 2">
    <name type="scientific">Portunus trituberculatus</name>
    <name type="common">Swimming crab</name>
    <name type="synonym">Neptunus trituberculatus</name>
    <dbReference type="NCBI Taxonomy" id="210409"/>
    <lineage>
        <taxon>Eukaryota</taxon>
        <taxon>Metazoa</taxon>
        <taxon>Ecdysozoa</taxon>
        <taxon>Arthropoda</taxon>
        <taxon>Crustacea</taxon>
        <taxon>Multicrustacea</taxon>
        <taxon>Malacostraca</taxon>
        <taxon>Eumalacostraca</taxon>
        <taxon>Eucarida</taxon>
        <taxon>Decapoda</taxon>
        <taxon>Pleocyemata</taxon>
        <taxon>Brachyura</taxon>
        <taxon>Eubrachyura</taxon>
        <taxon>Portunoidea</taxon>
        <taxon>Portunidae</taxon>
        <taxon>Portuninae</taxon>
        <taxon>Portunus</taxon>
    </lineage>
</organism>
<evidence type="ECO:0000313" key="2">
    <source>
        <dbReference type="Proteomes" id="UP000324222"/>
    </source>
</evidence>
<dbReference type="EMBL" id="VSRR010034366">
    <property type="protein sequence ID" value="MPC72233.1"/>
    <property type="molecule type" value="Genomic_DNA"/>
</dbReference>
<reference evidence="1 2" key="1">
    <citation type="submission" date="2019-05" db="EMBL/GenBank/DDBJ databases">
        <title>Another draft genome of Portunus trituberculatus and its Hox gene families provides insights of decapod evolution.</title>
        <authorList>
            <person name="Jeong J.-H."/>
            <person name="Song I."/>
            <person name="Kim S."/>
            <person name="Choi T."/>
            <person name="Kim D."/>
            <person name="Ryu S."/>
            <person name="Kim W."/>
        </authorList>
    </citation>
    <scope>NUCLEOTIDE SEQUENCE [LARGE SCALE GENOMIC DNA]</scope>
    <source>
        <tissue evidence="1">Muscle</tissue>
    </source>
</reference>